<dbReference type="SMART" id="SM00116">
    <property type="entry name" value="CBS"/>
    <property type="match status" value="2"/>
</dbReference>
<keyword evidence="8" id="KW-1185">Reference proteome</keyword>
<dbReference type="PROSITE" id="PS51371">
    <property type="entry name" value="CBS"/>
    <property type="match status" value="2"/>
</dbReference>
<dbReference type="GO" id="GO:0005886">
    <property type="term" value="C:plasma membrane"/>
    <property type="evidence" value="ECO:0007669"/>
    <property type="project" value="TreeGrafter"/>
</dbReference>
<dbReference type="SMART" id="SM01091">
    <property type="entry name" value="CorC_HlyC"/>
    <property type="match status" value="1"/>
</dbReference>
<dbReference type="AlphaFoldDB" id="A0A858RAH8"/>
<evidence type="ECO:0000256" key="3">
    <source>
        <dbReference type="ARBA" id="ARBA00023122"/>
    </source>
</evidence>
<dbReference type="FunFam" id="3.10.580.10:FF:000002">
    <property type="entry name" value="Magnesium/cobalt efflux protein CorC"/>
    <property type="match status" value="1"/>
</dbReference>
<dbReference type="InterPro" id="IPR036318">
    <property type="entry name" value="FAD-bd_PCMH-like_sf"/>
</dbReference>
<dbReference type="InterPro" id="IPR016169">
    <property type="entry name" value="FAD-bd_PCMH_sub2"/>
</dbReference>
<reference evidence="7" key="1">
    <citation type="submission" date="2020-04" db="EMBL/GenBank/DDBJ databases">
        <title>A desert anoxygenic phototrophic bacterium fixes CO2 using RubisCO under aerobic conditions.</title>
        <authorList>
            <person name="Tang K."/>
        </authorList>
    </citation>
    <scope>NUCLEOTIDE SEQUENCE [LARGE SCALE GENOMIC DNA]</scope>
    <source>
        <strain evidence="7">MIMtkB3</strain>
    </source>
</reference>
<feature type="compositionally biased region" description="Basic and acidic residues" evidence="5">
    <location>
        <begin position="1"/>
        <end position="13"/>
    </location>
</feature>
<accession>A0A858RAH8</accession>
<evidence type="ECO:0000259" key="6">
    <source>
        <dbReference type="PROSITE" id="PS51371"/>
    </source>
</evidence>
<dbReference type="EMBL" id="CP051775">
    <property type="protein sequence ID" value="QJE74465.1"/>
    <property type="molecule type" value="Genomic_DNA"/>
</dbReference>
<organism evidence="7 8">
    <name type="scientific">Aerophototrophica crusticola</name>
    <dbReference type="NCBI Taxonomy" id="1709002"/>
    <lineage>
        <taxon>Bacteria</taxon>
        <taxon>Pseudomonadati</taxon>
        <taxon>Pseudomonadota</taxon>
        <taxon>Alphaproteobacteria</taxon>
        <taxon>Rhodospirillales</taxon>
        <taxon>Rhodospirillaceae</taxon>
        <taxon>Aerophototrophica</taxon>
    </lineage>
</organism>
<name>A0A858RAH8_9PROT</name>
<dbReference type="InterPro" id="IPR000644">
    <property type="entry name" value="CBS_dom"/>
</dbReference>
<sequence length="312" mass="34488">MADLSDSRSPREDGAEEQGSLTQQFRGWLRSILGVRGGDTLRDTIEELIEERDSTESSMAEGERTLLANILKLRNRTVVDAMVPRADIVAVPADISLQELMKRFSEEAHSRMPVYKDTLDDVAGMVHIKDLLPCIAGLQPYDLSAIVREVLVVAPSMPVLDLLLRMRQTRQHLALVVDEFGGIDGLVTIEDLVEEIVGEIEDEHDLAEEQPKVQVRPDGSLVADARIPIEDFEAQVGRVFDAEDLEDVDTLGGLVFSLAGRVPSRGETLKHPSGLEFDILDADPRRIKRLRVRNLPEVLDGGNGVEMRQAGA</sequence>
<comment type="similarity">
    <text evidence="1">Belongs to the UPF0053 family. Hemolysin C subfamily.</text>
</comment>
<dbReference type="InterPro" id="IPR005170">
    <property type="entry name" value="Transptr-assoc_dom"/>
</dbReference>
<dbReference type="InterPro" id="IPR046342">
    <property type="entry name" value="CBS_dom_sf"/>
</dbReference>
<keyword evidence="2" id="KW-0677">Repeat</keyword>
<gene>
    <name evidence="7" type="ORF">HHL28_16575</name>
</gene>
<dbReference type="Pfam" id="PF03471">
    <property type="entry name" value="CorC_HlyC"/>
    <property type="match status" value="1"/>
</dbReference>
<dbReference type="CDD" id="cd04590">
    <property type="entry name" value="CBS_pair_CorC_HlyC_assoc"/>
    <property type="match status" value="1"/>
</dbReference>
<feature type="region of interest" description="Disordered" evidence="5">
    <location>
        <begin position="1"/>
        <end position="21"/>
    </location>
</feature>
<evidence type="ECO:0000313" key="8">
    <source>
        <dbReference type="Proteomes" id="UP000501891"/>
    </source>
</evidence>
<evidence type="ECO:0000256" key="5">
    <source>
        <dbReference type="SAM" id="MobiDB-lite"/>
    </source>
</evidence>
<dbReference type="Proteomes" id="UP000501891">
    <property type="component" value="Chromosome"/>
</dbReference>
<dbReference type="Gene3D" id="3.30.465.10">
    <property type="match status" value="1"/>
</dbReference>
<dbReference type="Pfam" id="PF00571">
    <property type="entry name" value="CBS"/>
    <property type="match status" value="2"/>
</dbReference>
<dbReference type="PANTHER" id="PTHR22777:SF27">
    <property type="entry name" value="MAGNESIUM AND COBALT EFFLUX PROTEIN CORC"/>
    <property type="match status" value="1"/>
</dbReference>
<feature type="domain" description="CBS" evidence="6">
    <location>
        <begin position="82"/>
        <end position="143"/>
    </location>
</feature>
<dbReference type="GO" id="GO:0050660">
    <property type="term" value="F:flavin adenine dinucleotide binding"/>
    <property type="evidence" value="ECO:0007669"/>
    <property type="project" value="InterPro"/>
</dbReference>
<keyword evidence="3 4" id="KW-0129">CBS domain</keyword>
<dbReference type="KEGG" id="acru:HHL28_16575"/>
<proteinExistence type="inferred from homology"/>
<protein>
    <submittedName>
        <fullName evidence="7">HlyC/CorC family transporter</fullName>
    </submittedName>
</protein>
<dbReference type="Gene3D" id="3.10.580.10">
    <property type="entry name" value="CBS-domain"/>
    <property type="match status" value="1"/>
</dbReference>
<evidence type="ECO:0000313" key="7">
    <source>
        <dbReference type="EMBL" id="QJE74465.1"/>
    </source>
</evidence>
<evidence type="ECO:0000256" key="1">
    <source>
        <dbReference type="ARBA" id="ARBA00006446"/>
    </source>
</evidence>
<dbReference type="SUPFAM" id="SSF54631">
    <property type="entry name" value="CBS-domain pair"/>
    <property type="match status" value="1"/>
</dbReference>
<dbReference type="SUPFAM" id="SSF56176">
    <property type="entry name" value="FAD-binding/transporter-associated domain-like"/>
    <property type="match status" value="1"/>
</dbReference>
<feature type="domain" description="CBS" evidence="6">
    <location>
        <begin position="146"/>
        <end position="203"/>
    </location>
</feature>
<evidence type="ECO:0000256" key="2">
    <source>
        <dbReference type="ARBA" id="ARBA00022737"/>
    </source>
</evidence>
<dbReference type="InterPro" id="IPR044751">
    <property type="entry name" value="Ion_transp-like_CBS"/>
</dbReference>
<dbReference type="PANTHER" id="PTHR22777">
    <property type="entry name" value="HEMOLYSIN-RELATED"/>
    <property type="match status" value="1"/>
</dbReference>
<evidence type="ECO:0000256" key="4">
    <source>
        <dbReference type="PROSITE-ProRule" id="PRU00703"/>
    </source>
</evidence>